<proteinExistence type="predicted"/>
<reference evidence="3" key="2">
    <citation type="submission" date="2023-06" db="EMBL/GenBank/DDBJ databases">
        <title>Identification and characterization of horizontal gene transfer across gut microbiota members of farm animals based on homology search.</title>
        <authorList>
            <person name="Zeman M."/>
            <person name="Kubasova T."/>
            <person name="Jahodarova E."/>
            <person name="Nykrynova M."/>
            <person name="Rychlik I."/>
        </authorList>
    </citation>
    <scope>NUCLEOTIDE SEQUENCE [LARGE SCALE GENOMIC DNA]</scope>
    <source>
        <strain evidence="3">105_WCHN</strain>
    </source>
</reference>
<feature type="transmembrane region" description="Helical" evidence="1">
    <location>
        <begin position="6"/>
        <end position="25"/>
    </location>
</feature>
<reference evidence="2 3" key="3">
    <citation type="submission" date="2023-06" db="EMBL/GenBank/DDBJ databases">
        <authorList>
            <person name="Zeman M."/>
            <person name="Kubasova T."/>
            <person name="Jahodarova E."/>
            <person name="Nykrynova M."/>
            <person name="Rychlik I."/>
        </authorList>
    </citation>
    <scope>NUCLEOTIDE SEQUENCE [LARGE SCALE GENOMIC DNA]</scope>
    <source>
        <strain evidence="2 3">105_WCHN</strain>
    </source>
</reference>
<dbReference type="EMBL" id="JAUDEO010000038">
    <property type="protein sequence ID" value="MDM8334271.1"/>
    <property type="molecule type" value="Genomic_DNA"/>
</dbReference>
<name>A0ABT7VNX0_9LACO</name>
<evidence type="ECO:0000256" key="1">
    <source>
        <dbReference type="SAM" id="Phobius"/>
    </source>
</evidence>
<evidence type="ECO:0000313" key="2">
    <source>
        <dbReference type="EMBL" id="MDM8334271.1"/>
    </source>
</evidence>
<dbReference type="RefSeq" id="WP_289560684.1">
    <property type="nucleotide sequence ID" value="NZ_JAUDEO010000038.1"/>
</dbReference>
<organism evidence="2 3">
    <name type="scientific">Limosilactobacillus panis</name>
    <dbReference type="NCBI Taxonomy" id="47493"/>
    <lineage>
        <taxon>Bacteria</taxon>
        <taxon>Bacillati</taxon>
        <taxon>Bacillota</taxon>
        <taxon>Bacilli</taxon>
        <taxon>Lactobacillales</taxon>
        <taxon>Lactobacillaceae</taxon>
        <taxon>Limosilactobacillus</taxon>
    </lineage>
</organism>
<sequence>MTWNWLGWLSWILAVVFFCYVIHYIRVQQLMLIAKTKTAFSAKLFWRYVAMLVVALVWLGGMAYLTFFRQVDISDHQQTTITTKYSPLQLHNKSNDYYYVSATRSKNGKRPIVSYTYWANGNRYTTNSRYGSVADGDRIITLDASSLPWDKARLRKENRTTGKAFAAEMTVHYQNTVLNGLGLRADRDAVTYTLLRVPSSEMVHEH</sequence>
<dbReference type="InterPro" id="IPR049731">
    <property type="entry name" value="LVIS_2131-like"/>
</dbReference>
<feature type="transmembrane region" description="Helical" evidence="1">
    <location>
        <begin position="45"/>
        <end position="67"/>
    </location>
</feature>
<comment type="caution">
    <text evidence="2">The sequence shown here is derived from an EMBL/GenBank/DDBJ whole genome shotgun (WGS) entry which is preliminary data.</text>
</comment>
<evidence type="ECO:0000313" key="3">
    <source>
        <dbReference type="Proteomes" id="UP001529423"/>
    </source>
</evidence>
<keyword evidence="1" id="KW-0812">Transmembrane</keyword>
<dbReference type="Proteomes" id="UP001529423">
    <property type="component" value="Unassembled WGS sequence"/>
</dbReference>
<keyword evidence="1" id="KW-1133">Transmembrane helix</keyword>
<accession>A0ABT7VNX0</accession>
<keyword evidence="1" id="KW-0472">Membrane</keyword>
<reference evidence="2 3" key="1">
    <citation type="submission" date="2023-06" db="EMBL/GenBank/DDBJ databases">
        <title>Identification and characterization of horizontal gene transfer across gut microbiota members of farm animals based on homology search.</title>
        <authorList>
            <person name="Schwarzerova J."/>
            <person name="Nykrynova M."/>
            <person name="Jureckova K."/>
            <person name="Cejkova D."/>
            <person name="Rychlik I."/>
        </authorList>
    </citation>
    <scope>NUCLEOTIDE SEQUENCE [LARGE SCALE GENOMIC DNA]</scope>
    <source>
        <strain evidence="2 3">105_WCHN</strain>
    </source>
</reference>
<gene>
    <name evidence="2" type="ORF">QUW46_06780</name>
</gene>
<protein>
    <submittedName>
        <fullName evidence="2">LVIS_2131 family protein</fullName>
    </submittedName>
</protein>
<dbReference type="NCBIfam" id="NF040508">
    <property type="entry name" value="LVIS_2131_fam"/>
    <property type="match status" value="1"/>
</dbReference>
<keyword evidence="3" id="KW-1185">Reference proteome</keyword>